<dbReference type="PANTHER" id="PTHR47637:SF1">
    <property type="entry name" value="CHAPERONE SURA"/>
    <property type="match status" value="1"/>
</dbReference>
<proteinExistence type="predicted"/>
<keyword evidence="1 7" id="KW-0732">Signal</keyword>
<sequence length="327" mass="37189">MRERVVFWVMLAGFLLSPLASAAETLDWIVAVVNNDVILNSELEERLDALKKTSPELASLEPKESEAFRREVLQQMIRERLAEQEVKRLQVSVSDAEVTRAIETVKAQNNLTDAQLEYLLSQEGQTMADFRDKVRRDMERSRLIERVVKSKTVITDEQVDQYLAREGIGGEERRRLAVILLPFDGNASPDETEQVKARAEDIRRRALAGEDFARLAREHSKGPAAREGGDIGFISVRDMAPPLERATRDLPPGGISEVVRTPAGFYILKVIEVEREKADPSDANTKERVRRLLFEEEVNRKYEAWIRDLERRAFIEVHLDPPSEGSG</sequence>
<evidence type="ECO:0000313" key="9">
    <source>
        <dbReference type="EMBL" id="QCQ22424.1"/>
    </source>
</evidence>
<dbReference type="Pfam" id="PF00639">
    <property type="entry name" value="Rotamase"/>
    <property type="match status" value="1"/>
</dbReference>
<dbReference type="GO" id="GO:0003755">
    <property type="term" value="F:peptidyl-prolyl cis-trans isomerase activity"/>
    <property type="evidence" value="ECO:0007669"/>
    <property type="project" value="UniProtKB-KW"/>
</dbReference>
<dbReference type="Gene3D" id="3.10.50.40">
    <property type="match status" value="1"/>
</dbReference>
<dbReference type="AlphaFoldDB" id="A0A4P8L3S0"/>
<evidence type="ECO:0000256" key="6">
    <source>
        <dbReference type="PROSITE-ProRule" id="PRU00278"/>
    </source>
</evidence>
<dbReference type="Proteomes" id="UP000298602">
    <property type="component" value="Chromosome"/>
</dbReference>
<feature type="signal peptide" evidence="7">
    <location>
        <begin position="1"/>
        <end position="22"/>
    </location>
</feature>
<evidence type="ECO:0000256" key="7">
    <source>
        <dbReference type="SAM" id="SignalP"/>
    </source>
</evidence>
<name>A0A4P8L3S0_9BACT</name>
<dbReference type="InterPro" id="IPR000297">
    <property type="entry name" value="PPIase_PpiC"/>
</dbReference>
<evidence type="ECO:0000256" key="3">
    <source>
        <dbReference type="ARBA" id="ARBA00023110"/>
    </source>
</evidence>
<keyword evidence="10" id="KW-1185">Reference proteome</keyword>
<feature type="chain" id="PRO_5020577162" description="PpiC domain-containing protein" evidence="7">
    <location>
        <begin position="23"/>
        <end position="327"/>
    </location>
</feature>
<keyword evidence="2" id="KW-0574">Periplasm</keyword>
<dbReference type="RefSeq" id="WP_137424586.1">
    <property type="nucleotide sequence ID" value="NZ_CP040098.1"/>
</dbReference>
<evidence type="ECO:0000256" key="5">
    <source>
        <dbReference type="ARBA" id="ARBA00023235"/>
    </source>
</evidence>
<dbReference type="InterPro" id="IPR050280">
    <property type="entry name" value="OMP_Chaperone_SurA"/>
</dbReference>
<keyword evidence="3 6" id="KW-0697">Rotamase</keyword>
<reference evidence="9 10" key="2">
    <citation type="submission" date="2019-05" db="EMBL/GenBank/DDBJ databases">
        <authorList>
            <person name="Suflita J.M."/>
            <person name="Marks C.R."/>
        </authorList>
    </citation>
    <scope>NUCLEOTIDE SEQUENCE [LARGE SCALE GENOMIC DNA]</scope>
    <source>
        <strain evidence="9 10">ALDC</strain>
    </source>
</reference>
<dbReference type="InterPro" id="IPR015391">
    <property type="entry name" value="SurA_N"/>
</dbReference>
<keyword evidence="4" id="KW-0143">Chaperone</keyword>
<dbReference type="Gene3D" id="1.10.4030.10">
    <property type="entry name" value="Porin chaperone SurA, peptide-binding domain"/>
    <property type="match status" value="1"/>
</dbReference>
<keyword evidence="5 6" id="KW-0413">Isomerase</keyword>
<dbReference type="PROSITE" id="PS50198">
    <property type="entry name" value="PPIC_PPIASE_2"/>
    <property type="match status" value="1"/>
</dbReference>
<evidence type="ECO:0000256" key="4">
    <source>
        <dbReference type="ARBA" id="ARBA00023186"/>
    </source>
</evidence>
<dbReference type="KEGG" id="dax:FDQ92_09790"/>
<gene>
    <name evidence="9" type="ORF">FDQ92_09790</name>
</gene>
<protein>
    <recommendedName>
        <fullName evidence="8">PpiC domain-containing protein</fullName>
    </recommendedName>
</protein>
<dbReference type="PANTHER" id="PTHR47637">
    <property type="entry name" value="CHAPERONE SURA"/>
    <property type="match status" value="1"/>
</dbReference>
<evidence type="ECO:0000259" key="8">
    <source>
        <dbReference type="PROSITE" id="PS50198"/>
    </source>
</evidence>
<dbReference type="InterPro" id="IPR046357">
    <property type="entry name" value="PPIase_dom_sf"/>
</dbReference>
<evidence type="ECO:0000313" key="10">
    <source>
        <dbReference type="Proteomes" id="UP000298602"/>
    </source>
</evidence>
<dbReference type="SUPFAM" id="SSF54534">
    <property type="entry name" value="FKBP-like"/>
    <property type="match status" value="1"/>
</dbReference>
<feature type="domain" description="PpiC" evidence="8">
    <location>
        <begin position="171"/>
        <end position="272"/>
    </location>
</feature>
<evidence type="ECO:0000256" key="1">
    <source>
        <dbReference type="ARBA" id="ARBA00022729"/>
    </source>
</evidence>
<dbReference type="InterPro" id="IPR027304">
    <property type="entry name" value="Trigger_fact/SurA_dom_sf"/>
</dbReference>
<dbReference type="SUPFAM" id="SSF109998">
    <property type="entry name" value="Triger factor/SurA peptide-binding domain-like"/>
    <property type="match status" value="1"/>
</dbReference>
<organism evidence="9 10">
    <name type="scientific">Desulfoglaeba alkanexedens ALDC</name>
    <dbReference type="NCBI Taxonomy" id="980445"/>
    <lineage>
        <taxon>Bacteria</taxon>
        <taxon>Pseudomonadati</taxon>
        <taxon>Thermodesulfobacteriota</taxon>
        <taxon>Syntrophobacteria</taxon>
        <taxon>Syntrophobacterales</taxon>
        <taxon>Syntrophobacteraceae</taxon>
        <taxon>Desulfoglaeba</taxon>
    </lineage>
</organism>
<dbReference type="EMBL" id="CP040098">
    <property type="protein sequence ID" value="QCQ22424.1"/>
    <property type="molecule type" value="Genomic_DNA"/>
</dbReference>
<evidence type="ECO:0000256" key="2">
    <source>
        <dbReference type="ARBA" id="ARBA00022764"/>
    </source>
</evidence>
<dbReference type="OrthoDB" id="14196at2"/>
<reference evidence="9 10" key="1">
    <citation type="submission" date="2019-05" db="EMBL/GenBank/DDBJ databases">
        <title>The Complete Genome Sequence of the n-alkane-degrading Desulfoglaeba alkanexedens ALDC reveals multiple alkylsuccinate synthase gene clusters.</title>
        <authorList>
            <person name="Callaghan A.V."/>
            <person name="Davidova I.A."/>
            <person name="Duncan K.E."/>
            <person name="Morris B."/>
            <person name="McInerney M.J."/>
        </authorList>
    </citation>
    <scope>NUCLEOTIDE SEQUENCE [LARGE SCALE GENOMIC DNA]</scope>
    <source>
        <strain evidence="9 10">ALDC</strain>
    </source>
</reference>
<dbReference type="Pfam" id="PF09312">
    <property type="entry name" value="SurA_N"/>
    <property type="match status" value="1"/>
</dbReference>
<accession>A0A4P8L3S0</accession>